<feature type="coiled-coil region" evidence="1">
    <location>
        <begin position="764"/>
        <end position="791"/>
    </location>
</feature>
<accession>A0ABD3LYN0</accession>
<comment type="caution">
    <text evidence="2">The sequence shown here is derived from an EMBL/GenBank/DDBJ whole genome shotgun (WGS) entry which is preliminary data.</text>
</comment>
<evidence type="ECO:0000256" key="1">
    <source>
        <dbReference type="SAM" id="Coils"/>
    </source>
</evidence>
<dbReference type="AlphaFoldDB" id="A0ABD3LYN0"/>
<organism evidence="2 3">
    <name type="scientific">Discostella pseudostelligera</name>
    <dbReference type="NCBI Taxonomy" id="259834"/>
    <lineage>
        <taxon>Eukaryota</taxon>
        <taxon>Sar</taxon>
        <taxon>Stramenopiles</taxon>
        <taxon>Ochrophyta</taxon>
        <taxon>Bacillariophyta</taxon>
        <taxon>Coscinodiscophyceae</taxon>
        <taxon>Thalassiosirophycidae</taxon>
        <taxon>Stephanodiscales</taxon>
        <taxon>Stephanodiscaceae</taxon>
        <taxon>Discostella</taxon>
    </lineage>
</organism>
<reference evidence="2 3" key="1">
    <citation type="submission" date="2024-10" db="EMBL/GenBank/DDBJ databases">
        <title>Updated reference genomes for cyclostephanoid diatoms.</title>
        <authorList>
            <person name="Roberts W.R."/>
            <person name="Alverson A.J."/>
        </authorList>
    </citation>
    <scope>NUCLEOTIDE SEQUENCE [LARGE SCALE GENOMIC DNA]</scope>
    <source>
        <strain evidence="2 3">AJA232-27</strain>
    </source>
</reference>
<feature type="coiled-coil region" evidence="1">
    <location>
        <begin position="818"/>
        <end position="880"/>
    </location>
</feature>
<protein>
    <submittedName>
        <fullName evidence="2">Uncharacterized protein</fullName>
    </submittedName>
</protein>
<dbReference type="EMBL" id="JALLBG020000291">
    <property type="protein sequence ID" value="KAL3756811.1"/>
    <property type="molecule type" value="Genomic_DNA"/>
</dbReference>
<keyword evidence="1" id="KW-0175">Coiled coil</keyword>
<sequence length="904" mass="101159">MATIISSSSSAAAAAAAAAVAELHSDLIMKLDSWNSNWNLLTPPSSRRRRRSPLNDERDEIGAIKLHPSLNRVAYATTRSQYINDETSCGEEGGIGETRIIVHDIDVTDMNGTTPTNYGSGKTNHPEIVASFTLHELSTQINEFRSNQNRIMNLRERKLRSSSNNSSGTISKTTVQMLGGVQNIDFLSFNAEFANKVENVVEDGPLNMHHLRLMIGFRQCVVVVSIDRSIGEVTNRGETRTLQVIAYIGPDNLDGTCGNHNEKDMKKLPSSFPVQISETILAYGCYDGGIRFYDILRQKTVKSCLGPSGRNNPVVKMVLANKVVGTNCDAVAPFVLRNNRVRHPNTTIVRRPRIISVSATGDAYLLELELLDLDNDGEVVKLNVPPPLARMDGLVAAVSGSGMPVVYPPALSSTSIASLSPFSGWELMDEVNSQFEVSYDPQHDVFCWVFSPDCIGTSLKPQSSREEKLNMNAVMVCWKFAELPFDKGWPPPLLPPHCVVQLPRTRNGRVSTNMVAGPGFINHQCLTTFYVTSSYELIVVTADLKGRDESIHLQSRVSMLADLNKIASNDKRGFTCFSVAASSNINRPFIAIGTQYGVLFGAIAREKPIEKELEQHHASPSSVHRFSDITFEQNWSFSEQRQSLLAERIHELECRNKELEFQLDEMIQEAHDTFSDMECSVLQSHLHDVLETELGTALTTIEQLENDFQLKDESCEALERKVEELEANLGRVHQYLVQERQIHQTTMQKLVAAEEVAAVSEKEAAFRRRTMALLQEECDDLRREIVELIDDSDTCNGPRVVGLTGNVQNELSIAKEAEESLRKHIIHLEEEMKAKDNELKLARQHAEEYSQKHNELLVNVEAQELALESLVNLLDRQRIEYEKKDAARHEEISLLREQLSVNLN</sequence>
<dbReference type="Proteomes" id="UP001530293">
    <property type="component" value="Unassembled WGS sequence"/>
</dbReference>
<gene>
    <name evidence="2" type="ORF">ACHAWU_000453</name>
</gene>
<proteinExistence type="predicted"/>
<feature type="coiled-coil region" evidence="1">
    <location>
        <begin position="649"/>
        <end position="735"/>
    </location>
</feature>
<evidence type="ECO:0000313" key="2">
    <source>
        <dbReference type="EMBL" id="KAL3756811.1"/>
    </source>
</evidence>
<keyword evidence="3" id="KW-1185">Reference proteome</keyword>
<name>A0ABD3LYN0_9STRA</name>
<evidence type="ECO:0000313" key="3">
    <source>
        <dbReference type="Proteomes" id="UP001530293"/>
    </source>
</evidence>